<dbReference type="PANTHER" id="PTHR33608">
    <property type="entry name" value="BLL2464 PROTEIN"/>
    <property type="match status" value="1"/>
</dbReference>
<evidence type="ECO:0000313" key="4">
    <source>
        <dbReference type="EMBL" id="ROR72753.1"/>
    </source>
</evidence>
<feature type="transmembrane region" description="Helical" evidence="2">
    <location>
        <begin position="12"/>
        <end position="35"/>
    </location>
</feature>
<dbReference type="AlphaFoldDB" id="A0A3N2BBX3"/>
<evidence type="ECO:0000256" key="1">
    <source>
        <dbReference type="SAM" id="MobiDB-lite"/>
    </source>
</evidence>
<dbReference type="EMBL" id="RKHK01000001">
    <property type="protein sequence ID" value="ROR72753.1"/>
    <property type="molecule type" value="Genomic_DNA"/>
</dbReference>
<evidence type="ECO:0000313" key="5">
    <source>
        <dbReference type="Proteomes" id="UP000280668"/>
    </source>
</evidence>
<evidence type="ECO:0000259" key="3">
    <source>
        <dbReference type="Pfam" id="PF01882"/>
    </source>
</evidence>
<evidence type="ECO:0000256" key="2">
    <source>
        <dbReference type="SAM" id="Phobius"/>
    </source>
</evidence>
<dbReference type="OrthoDB" id="9776116at2"/>
<organism evidence="4 5">
    <name type="scientific">Bogoriella caseilytica</name>
    <dbReference type="NCBI Taxonomy" id="56055"/>
    <lineage>
        <taxon>Bacteria</taxon>
        <taxon>Bacillati</taxon>
        <taxon>Actinomycetota</taxon>
        <taxon>Actinomycetes</taxon>
        <taxon>Micrococcales</taxon>
        <taxon>Bogoriellaceae</taxon>
        <taxon>Bogoriella</taxon>
    </lineage>
</organism>
<dbReference type="RefSeq" id="WP_123303274.1">
    <property type="nucleotide sequence ID" value="NZ_RKHK01000001.1"/>
</dbReference>
<accession>A0A3N2BBX3</accession>
<gene>
    <name evidence="4" type="ORF">EDD31_1112</name>
</gene>
<keyword evidence="2" id="KW-0812">Transmembrane</keyword>
<comment type="caution">
    <text evidence="4">The sequence shown here is derived from an EMBL/GenBank/DDBJ whole genome shotgun (WGS) entry which is preliminary data.</text>
</comment>
<sequence length="441" mass="47812">MTVASRGRIENRWFLTQAHLRAIVVPVIGVLGALLAGRPDLLVMVAPLAMIAVWSSLARPRGAPEARFGVARVVLTEGDTNLAVLDVSGLDGVELLSTSLASTPWIDRRPRHGSRIALVTEDDVERGRVRLVTGADPIRWGAHAVGPMLVGAVGPWAAHSWGPVPLAERKIRVLPAPEAFDNSAPAPHPRGLVGQHTATRPGEGSEFNSVRPFQWGDRLKRINWARSSRTGELHVTSSYADQDTHIALLVDAQVDLGRSEGAGGEASSLDRAQRSAAAIAEHFTRQGDRVSLQVITGYLPQRVPPGTGKRHARRILEVLSRAKPSTEYSFDPNRVRLGLPPGTLVVVVSALVSPAMIVRAASLAKSGLTVVAIDVLGEHFETPEEWDRLDHLAWRIRMMEREREILRVQQAGVGVVPWRGPGSLDVVLRLLAQRGRTGAIR</sequence>
<dbReference type="InterPro" id="IPR002881">
    <property type="entry name" value="DUF58"/>
</dbReference>
<name>A0A3N2BBX3_9MICO</name>
<dbReference type="Pfam" id="PF01882">
    <property type="entry name" value="DUF58"/>
    <property type="match status" value="1"/>
</dbReference>
<feature type="region of interest" description="Disordered" evidence="1">
    <location>
        <begin position="182"/>
        <end position="209"/>
    </location>
</feature>
<dbReference type="Proteomes" id="UP000280668">
    <property type="component" value="Unassembled WGS sequence"/>
</dbReference>
<keyword evidence="2" id="KW-1133">Transmembrane helix</keyword>
<reference evidence="4 5" key="1">
    <citation type="submission" date="2018-11" db="EMBL/GenBank/DDBJ databases">
        <title>Sequencing the genomes of 1000 actinobacteria strains.</title>
        <authorList>
            <person name="Klenk H.-P."/>
        </authorList>
    </citation>
    <scope>NUCLEOTIDE SEQUENCE [LARGE SCALE GENOMIC DNA]</scope>
    <source>
        <strain evidence="4 5">DSM 11294</strain>
    </source>
</reference>
<proteinExistence type="predicted"/>
<keyword evidence="5" id="KW-1185">Reference proteome</keyword>
<keyword evidence="2" id="KW-0472">Membrane</keyword>
<feature type="domain" description="DUF58" evidence="3">
    <location>
        <begin position="209"/>
        <end position="377"/>
    </location>
</feature>
<dbReference type="PANTHER" id="PTHR33608:SF14">
    <property type="entry name" value="POSSIBLE CONSERVED SECRETED PROTEIN"/>
    <property type="match status" value="1"/>
</dbReference>
<protein>
    <submittedName>
        <fullName evidence="4">Uncharacterized protein (DUF58 family)</fullName>
    </submittedName>
</protein>